<protein>
    <recommendedName>
        <fullName evidence="5">Galactose oxidase</fullName>
    </recommendedName>
</protein>
<dbReference type="Pfam" id="PF24681">
    <property type="entry name" value="Kelch_KLHDC2_KLHL20_DRC7"/>
    <property type="match status" value="1"/>
</dbReference>
<evidence type="ECO:0000313" key="4">
    <source>
        <dbReference type="Proteomes" id="UP001209803"/>
    </source>
</evidence>
<dbReference type="Gene3D" id="2.120.10.80">
    <property type="entry name" value="Kelch-type beta propeller"/>
    <property type="match status" value="2"/>
</dbReference>
<sequence>MSNWTTVNCNGEPSCRHENGFAAFEGKLYLFGGRRVQPVDIFDPVSATWTAASPPPMEIHHFQPVIVGKEIWLLGTMTGEFPRETPLSHVLAYAPETDEWHFRHEIPPARRRGAAGCVLHTDGWIYLVGGIVDGHHSGTQAWFDRVHPETGDWEILPDAPNKRDHAPCAILGHKLYFFGGRETGRHNGMDYDGLFKATIADVDVYDFETCAWSVHPEPLPIETAAGGAASIGKSIYYVGGEAHRLEVFSEMQIFSEANEKWSLGPALNRARHGTNCCVHDGKIWIAAGSGARGGEPELTSLECIEIPLGSQ</sequence>
<evidence type="ECO:0000313" key="3">
    <source>
        <dbReference type="EMBL" id="WFE89867.1"/>
    </source>
</evidence>
<proteinExistence type="predicted"/>
<organism evidence="3 4">
    <name type="scientific">Roseibium porphyridii</name>
    <dbReference type="NCBI Taxonomy" id="2866279"/>
    <lineage>
        <taxon>Bacteria</taxon>
        <taxon>Pseudomonadati</taxon>
        <taxon>Pseudomonadota</taxon>
        <taxon>Alphaproteobacteria</taxon>
        <taxon>Hyphomicrobiales</taxon>
        <taxon>Stappiaceae</taxon>
        <taxon>Roseibium</taxon>
    </lineage>
</organism>
<dbReference type="InterPro" id="IPR015915">
    <property type="entry name" value="Kelch-typ_b-propeller"/>
</dbReference>
<dbReference type="RefSeq" id="WP_265680108.1">
    <property type="nucleotide sequence ID" value="NZ_CP120863.1"/>
</dbReference>
<keyword evidence="4" id="KW-1185">Reference proteome</keyword>
<name>A0ABY8F702_9HYPH</name>
<keyword evidence="1" id="KW-0880">Kelch repeat</keyword>
<evidence type="ECO:0008006" key="5">
    <source>
        <dbReference type="Google" id="ProtNLM"/>
    </source>
</evidence>
<gene>
    <name evidence="3" type="ORF">K1718_00480</name>
</gene>
<evidence type="ECO:0000256" key="1">
    <source>
        <dbReference type="ARBA" id="ARBA00022441"/>
    </source>
</evidence>
<dbReference type="PANTHER" id="PTHR24412">
    <property type="entry name" value="KELCH PROTEIN"/>
    <property type="match status" value="1"/>
</dbReference>
<dbReference type="EMBL" id="CP120863">
    <property type="protein sequence ID" value="WFE89867.1"/>
    <property type="molecule type" value="Genomic_DNA"/>
</dbReference>
<keyword evidence="2" id="KW-0677">Repeat</keyword>
<dbReference type="PANTHER" id="PTHR24412:SF489">
    <property type="entry name" value="RING FINGER DOMAIN AND KELCH REPEAT-CONTAINING PROTEIN DDB_G0271372"/>
    <property type="match status" value="1"/>
</dbReference>
<reference evidence="3 4" key="1">
    <citation type="submission" date="2023-03" db="EMBL/GenBank/DDBJ databases">
        <title>Roseibium porphyridii sp. nov. and Roseibium rhodosorbium sp. nov. isolated from marine algae, Porphyridium cruentum and Rhodosorus marinus, respectively.</title>
        <authorList>
            <person name="Lee M.W."/>
            <person name="Choi B.J."/>
            <person name="Lee J.K."/>
            <person name="Choi D.G."/>
            <person name="Baek J.H."/>
            <person name="Bayburt H."/>
            <person name="Kim J.M."/>
            <person name="Han D.M."/>
            <person name="Kim K.H."/>
            <person name="Jeon C.O."/>
        </authorList>
    </citation>
    <scope>NUCLEOTIDE SEQUENCE [LARGE SCALE GENOMIC DNA]</scope>
    <source>
        <strain evidence="3 4">KMA01</strain>
    </source>
</reference>
<accession>A0ABY8F702</accession>
<evidence type="ECO:0000256" key="2">
    <source>
        <dbReference type="ARBA" id="ARBA00022737"/>
    </source>
</evidence>
<dbReference type="Proteomes" id="UP001209803">
    <property type="component" value="Chromosome"/>
</dbReference>
<dbReference type="SUPFAM" id="SSF117281">
    <property type="entry name" value="Kelch motif"/>
    <property type="match status" value="1"/>
</dbReference>